<evidence type="ECO:0000256" key="2">
    <source>
        <dbReference type="SAM" id="Phobius"/>
    </source>
</evidence>
<dbReference type="PANTHER" id="PTHR43156">
    <property type="entry name" value="STAGE II SPORULATION PROTEIN E-RELATED"/>
    <property type="match status" value="1"/>
</dbReference>
<comment type="caution">
    <text evidence="4">The sequence shown here is derived from an EMBL/GenBank/DDBJ whole genome shotgun (WGS) entry which is preliminary data.</text>
</comment>
<dbReference type="InterPro" id="IPR036457">
    <property type="entry name" value="PPM-type-like_dom_sf"/>
</dbReference>
<dbReference type="Pfam" id="PF07228">
    <property type="entry name" value="SpoIIE"/>
    <property type="match status" value="1"/>
</dbReference>
<keyword evidence="2" id="KW-0812">Transmembrane</keyword>
<dbReference type="Gene3D" id="3.60.40.10">
    <property type="entry name" value="PPM-type phosphatase domain"/>
    <property type="match status" value="1"/>
</dbReference>
<protein>
    <submittedName>
        <fullName evidence="4">PP2C family protein-serine/threonine phosphatase</fullName>
        <ecNumber evidence="4">3.1.3.16</ecNumber>
    </submittedName>
</protein>
<dbReference type="EMBL" id="JAVYII010000001">
    <property type="protein sequence ID" value="MDT9591886.1"/>
    <property type="molecule type" value="Genomic_DNA"/>
</dbReference>
<keyword evidence="5" id="KW-1185">Reference proteome</keyword>
<dbReference type="PANTHER" id="PTHR43156:SF2">
    <property type="entry name" value="STAGE II SPORULATION PROTEIN E"/>
    <property type="match status" value="1"/>
</dbReference>
<feature type="transmembrane region" description="Helical" evidence="2">
    <location>
        <begin position="102"/>
        <end position="121"/>
    </location>
</feature>
<keyword evidence="2" id="KW-0472">Membrane</keyword>
<keyword evidence="1 4" id="KW-0378">Hydrolase</keyword>
<feature type="transmembrane region" description="Helical" evidence="2">
    <location>
        <begin position="33"/>
        <end position="51"/>
    </location>
</feature>
<feature type="domain" description="PPM-type phosphatase" evidence="3">
    <location>
        <begin position="154"/>
        <end position="378"/>
    </location>
</feature>
<name>A0ABU3PRN2_9ACTN</name>
<dbReference type="SMART" id="SM00331">
    <property type="entry name" value="PP2C_SIG"/>
    <property type="match status" value="1"/>
</dbReference>
<organism evidence="4 5">
    <name type="scientific">Nocardioides imazamoxiresistens</name>
    <dbReference type="NCBI Taxonomy" id="3231893"/>
    <lineage>
        <taxon>Bacteria</taxon>
        <taxon>Bacillati</taxon>
        <taxon>Actinomycetota</taxon>
        <taxon>Actinomycetes</taxon>
        <taxon>Propionibacteriales</taxon>
        <taxon>Nocardioidaceae</taxon>
        <taxon>Nocardioides</taxon>
    </lineage>
</organism>
<feature type="transmembrane region" description="Helical" evidence="2">
    <location>
        <begin position="71"/>
        <end position="90"/>
    </location>
</feature>
<dbReference type="InterPro" id="IPR052016">
    <property type="entry name" value="Bact_Sigma-Reg"/>
</dbReference>
<proteinExistence type="predicted"/>
<gene>
    <name evidence="4" type="ORF">RDV89_02320</name>
</gene>
<accession>A0ABU3PRN2</accession>
<reference evidence="4 5" key="1">
    <citation type="submission" date="2023-08" db="EMBL/GenBank/DDBJ databases">
        <title>Nocardioides seae sp. nov., a bacterium isolated from a soil.</title>
        <authorList>
            <person name="Wang X."/>
        </authorList>
    </citation>
    <scope>NUCLEOTIDE SEQUENCE [LARGE SCALE GENOMIC DNA]</scope>
    <source>
        <strain evidence="4 5">YZH12</strain>
    </source>
</reference>
<evidence type="ECO:0000313" key="4">
    <source>
        <dbReference type="EMBL" id="MDT9591886.1"/>
    </source>
</evidence>
<sequence length="379" mass="40067">MEVVEAKRRRSAAGVAPRRRAVRDLRRSLTTNRALVTLVAMTTVLGLLVAWRPERFPLNTLTIPMVVSTLFLRPRQLAGYITFALAVLALATTQQETFTPRLWASVATYTFIGLFVLGISLRRVQLGVGGAEGEAMLVDLRDRLQAQGEAPPLPDGWELDATVRAAGGTPFSGDFFCYSSCTEAGRLDAVLVDVSGKGVSAGTRSLQLSGALSGLLGAVPPAQILPAVNDFLIRQSWQEGFATAVHLSLDLRTGQYDVYVAGHPPPLALTADGRARRLGAGGPLLGLIGGAAYPADGGELRPGEALVLYTDGLVEVAGLDIDEGIDRLADVAAHQLERRVARRGPDVAVEPALRGVADALIAATGTPGDDRAVLVLRRA</sequence>
<dbReference type="InterPro" id="IPR001932">
    <property type="entry name" value="PPM-type_phosphatase-like_dom"/>
</dbReference>
<evidence type="ECO:0000313" key="5">
    <source>
        <dbReference type="Proteomes" id="UP001268542"/>
    </source>
</evidence>
<evidence type="ECO:0000256" key="1">
    <source>
        <dbReference type="ARBA" id="ARBA00022801"/>
    </source>
</evidence>
<dbReference type="GO" id="GO:0004722">
    <property type="term" value="F:protein serine/threonine phosphatase activity"/>
    <property type="evidence" value="ECO:0007669"/>
    <property type="project" value="UniProtKB-EC"/>
</dbReference>
<dbReference type="Proteomes" id="UP001268542">
    <property type="component" value="Unassembled WGS sequence"/>
</dbReference>
<dbReference type="EC" id="3.1.3.16" evidence="4"/>
<evidence type="ECO:0000259" key="3">
    <source>
        <dbReference type="SMART" id="SM00331"/>
    </source>
</evidence>
<keyword evidence="2" id="KW-1133">Transmembrane helix</keyword>